<reference evidence="1" key="1">
    <citation type="submission" date="2013-09" db="EMBL/GenBank/DDBJ databases">
        <title>Draft Genome Sequence of five Lactobacillus helveticus strains CIRM-BIA 101T, 103, 104, 951 and 953 isolated from milk product.</title>
        <authorList>
            <person name="Valence F."/>
            <person name="Chuat V."/>
            <person name="Ma L."/>
            <person name="Creno S."/>
            <person name="Falentin H."/>
            <person name="Lortal S."/>
            <person name="Bizet C."/>
            <person name="Clermont D."/>
            <person name="Loux V."/>
            <person name="Bouchier C."/>
            <person name="Cousin S."/>
        </authorList>
    </citation>
    <scope>NUCLEOTIDE SEQUENCE [LARGE SCALE GENOMIC DNA]</scope>
    <source>
        <strain evidence="1">CIRM-BIA 104</strain>
    </source>
</reference>
<dbReference type="HOGENOM" id="CLU_1419849_0_0_9"/>
<protein>
    <submittedName>
        <fullName evidence="1">Uncharacterized protein</fullName>
    </submittedName>
</protein>
<organism evidence="1 2">
    <name type="scientific">Lactobacillus helveticus CIRM-BIA 104</name>
    <dbReference type="NCBI Taxonomy" id="1226333"/>
    <lineage>
        <taxon>Bacteria</taxon>
        <taxon>Bacillati</taxon>
        <taxon>Bacillota</taxon>
        <taxon>Bacilli</taxon>
        <taxon>Lactobacillales</taxon>
        <taxon>Lactobacillaceae</taxon>
        <taxon>Lactobacillus</taxon>
    </lineage>
</organism>
<accession>U6FDK9</accession>
<sequence>MLYHSSTADAIDNILDNGFTELNSWPRNINFLFSDKKVKYLGNFGIGTYAFWNNPKLSKFFIKKELRNTSDKHFKTIEFELKKCIEERGQKRKVNVLKLCPNSPDLEYFQDYVEKYSKNIKRVLNKFEKANEKSKIKVAGAIIEYFIFYLKDENGKKIKVDAVCGTSTTNNVFKLDISDGIEYCIRNIKAIDNDSVKLYNENEDIERRR</sequence>
<dbReference type="EMBL" id="CBUL010000203">
    <property type="protein sequence ID" value="CDI61394.1"/>
    <property type="molecule type" value="Genomic_DNA"/>
</dbReference>
<gene>
    <name evidence="1" type="ORF">LHCIRMBIA104_01390</name>
</gene>
<proteinExistence type="predicted"/>
<dbReference type="Proteomes" id="UP000017247">
    <property type="component" value="Unassembled WGS sequence"/>
</dbReference>
<evidence type="ECO:0000313" key="1">
    <source>
        <dbReference type="EMBL" id="CDI61394.1"/>
    </source>
</evidence>
<evidence type="ECO:0000313" key="2">
    <source>
        <dbReference type="Proteomes" id="UP000017247"/>
    </source>
</evidence>
<name>U6FDK9_LACHE</name>
<dbReference type="AlphaFoldDB" id="U6FDK9"/>
<comment type="caution">
    <text evidence="1">The sequence shown here is derived from an EMBL/GenBank/DDBJ whole genome shotgun (WGS) entry which is preliminary data.</text>
</comment>
<dbReference type="RefSeq" id="WP_023192171.1">
    <property type="nucleotide sequence ID" value="NZ_HG531125.1"/>
</dbReference>